<keyword evidence="2" id="KW-1185">Reference proteome</keyword>
<reference evidence="1 2" key="1">
    <citation type="submission" date="2022-10" db="EMBL/GenBank/DDBJ databases">
        <authorList>
            <person name="Xie J."/>
            <person name="Shen N."/>
        </authorList>
    </citation>
    <scope>NUCLEOTIDE SEQUENCE [LARGE SCALE GENOMIC DNA]</scope>
    <source>
        <strain evidence="1 2">DSM 41681</strain>
    </source>
</reference>
<evidence type="ECO:0000313" key="2">
    <source>
        <dbReference type="Proteomes" id="UP001352223"/>
    </source>
</evidence>
<organism evidence="1 2">
    <name type="scientific">Streptomyces kunmingensis</name>
    <dbReference type="NCBI Taxonomy" id="68225"/>
    <lineage>
        <taxon>Bacteria</taxon>
        <taxon>Bacillati</taxon>
        <taxon>Actinomycetota</taxon>
        <taxon>Actinomycetes</taxon>
        <taxon>Kitasatosporales</taxon>
        <taxon>Streptomycetaceae</taxon>
        <taxon>Streptomyces</taxon>
    </lineage>
</organism>
<dbReference type="InterPro" id="IPR027417">
    <property type="entry name" value="P-loop_NTPase"/>
</dbReference>
<dbReference type="Proteomes" id="UP001352223">
    <property type="component" value="Unassembled WGS sequence"/>
</dbReference>
<dbReference type="SUPFAM" id="SSF52540">
    <property type="entry name" value="P-loop containing nucleoside triphosphate hydrolases"/>
    <property type="match status" value="1"/>
</dbReference>
<dbReference type="EMBL" id="JAOZYB010000067">
    <property type="protein sequence ID" value="MEB3960823.1"/>
    <property type="molecule type" value="Genomic_DNA"/>
</dbReference>
<evidence type="ECO:0008006" key="3">
    <source>
        <dbReference type="Google" id="ProtNLM"/>
    </source>
</evidence>
<comment type="caution">
    <text evidence="1">The sequence shown here is derived from an EMBL/GenBank/DDBJ whole genome shotgun (WGS) entry which is preliminary data.</text>
</comment>
<sequence length="718" mass="77405">MSKQRGPVVAVAAEPDALQWPHGPLDAGPRGLLVGLVVPDGDPGFDDALEQQLAALELWWPRGGGEFGWRLSENPDGTPLSTRHEVEAYLERSGLRAAESTTPLVLFVSAHGLAARSTRHYLRLPDTTDERLLATAVPTSALAYAALDSRAQDVLVILNMCESAAVQSELVSLQDDLAPARREEARLNVLATTERGRQVLGLELARVLSRAHLLATTSEQIAHPHLTMSEFTQLLNRAAKLLEDERPMRRGARRAHARVNIPQPLLTQWQHERSRALPNPGYEPAPRVAKAEVSDVAATFDELEYWLEKASGRLDKADGGWYFSGRTNLNRLLVDFIQRPRGTMIVTGSAGTGKSALLGRMVTLSDPLFRSEERYKTALDGPPETIPPPGAVSAAVSARNHTALTALRQLGHALGCPPPAEGDELGDWQSALEEFLARPGPPVTVVVDSLDEAYDPTHFITTALAPFVTATRPEGQASGGVPAPAAGGPAARRRRVRLLLGVRSARPTAHHGAAPPGADDLLTELADRFPHAGTVRCDADPGQDIHAYVRVLLRDQERWSPATVARAADVVGVRAAGSFLHARLAVEQLRAAGPALLADRGWLDRVGEGITGLLRTDIELAVAAGSGLTATEAVGLLRASAFALGRGVAWGDVWPALTHAVLQAPLRDPDEKIRQLLKSRLAGYLTTDHEDDRVVYRPAHEQLAQILRQWPTTGRSPL</sequence>
<dbReference type="Gene3D" id="3.40.50.300">
    <property type="entry name" value="P-loop containing nucleotide triphosphate hydrolases"/>
    <property type="match status" value="1"/>
</dbReference>
<name>A0ABU6C868_9ACTN</name>
<accession>A0ABU6C868</accession>
<dbReference type="RefSeq" id="WP_324767986.1">
    <property type="nucleotide sequence ID" value="NZ_BAAATS010000045.1"/>
</dbReference>
<evidence type="ECO:0000313" key="1">
    <source>
        <dbReference type="EMBL" id="MEB3960823.1"/>
    </source>
</evidence>
<proteinExistence type="predicted"/>
<gene>
    <name evidence="1" type="ORF">OKJ48_11295</name>
</gene>
<protein>
    <recommendedName>
        <fullName evidence="3">ATP-binding protein</fullName>
    </recommendedName>
</protein>